<dbReference type="Proteomes" id="UP000189580">
    <property type="component" value="Chromosome b"/>
</dbReference>
<gene>
    <name evidence="9" type="ORF">AWJ20_3456</name>
</gene>
<evidence type="ECO:0000259" key="7">
    <source>
        <dbReference type="Pfam" id="PF12430"/>
    </source>
</evidence>
<feature type="transmembrane region" description="Helical" evidence="6">
    <location>
        <begin position="413"/>
        <end position="436"/>
    </location>
</feature>
<feature type="transmembrane region" description="Helical" evidence="6">
    <location>
        <begin position="122"/>
        <end position="143"/>
    </location>
</feature>
<feature type="transmembrane region" description="Helical" evidence="6">
    <location>
        <begin position="341"/>
        <end position="359"/>
    </location>
</feature>
<feature type="transmembrane region" description="Helical" evidence="6">
    <location>
        <begin position="457"/>
        <end position="480"/>
    </location>
</feature>
<name>A0A167FX34_9ASCO</name>
<sequence length="550" mass="59304">MISVLGLIFQSSLFIGSGIVSGVWFDRFFYRKSAISSAANNSSGESTSTVVVRLLSNTTVSLAVVLAQLVLCEIGGWVAPEARFVVWKVATTALLALVGLVIPFAEIVIWTRGSSGGTKLRGFWACLLYAVYLLLFVGVGHYIPMDTSGTLKPSSLGGANTAAQSNASGRFSSSGSYSHNASIFAADLQLSFSESVITRIVFVGVTAMAILCGISTVSAPYTVFISKPSPVSQADIDRLDGAITTTGALIETKRHTIHTLRLKLSHRVHTSSSTNLMLKVLSTLRVGAGDELANEIKALDTEIDSLQSMKSDLERDYASLKAKYHNQQYSLTFQGRLKTKLYFVFAVYCLYRFINIMLIRNPFISSWNISRRIYGSSSASASKGESDALVMSLAHMVQLISPQSEIEALSRQIGFAVSGLLFLASISSVATTFSTLSKALPFLNFRKHSNHHGAGANIPLTGLVISQVLAVYVISTSLLLRSNLPSKMSSAITSALSSPLNVSSVQEWSDSVIFASTCVMLVGLYLANKYRSADEVSLYDEEALIETKFD</sequence>
<keyword evidence="3 6" id="KW-1133">Transmembrane helix</keyword>
<evidence type="ECO:0000313" key="9">
    <source>
        <dbReference type="EMBL" id="ANB15812.1"/>
    </source>
</evidence>
<dbReference type="OrthoDB" id="264392at2759"/>
<dbReference type="PANTHER" id="PTHR15948">
    <property type="entry name" value="G-PROTEIN COUPLED RECEPTOR 89-RELATED"/>
    <property type="match status" value="1"/>
</dbReference>
<dbReference type="PANTHER" id="PTHR15948:SF0">
    <property type="entry name" value="GOLGI PH REGULATOR A-RELATED"/>
    <property type="match status" value="1"/>
</dbReference>
<evidence type="ECO:0000256" key="1">
    <source>
        <dbReference type="ARBA" id="ARBA00004141"/>
    </source>
</evidence>
<evidence type="ECO:0000256" key="4">
    <source>
        <dbReference type="ARBA" id="ARBA00023136"/>
    </source>
</evidence>
<evidence type="ECO:0000259" key="8">
    <source>
        <dbReference type="Pfam" id="PF12537"/>
    </source>
</evidence>
<comment type="subcellular location">
    <subcellularLocation>
        <location evidence="1">Membrane</location>
        <topology evidence="1">Multi-pass membrane protein</topology>
    </subcellularLocation>
</comment>
<dbReference type="Pfam" id="PF12537">
    <property type="entry name" value="GPHR_N"/>
    <property type="match status" value="1"/>
</dbReference>
<evidence type="ECO:0000256" key="5">
    <source>
        <dbReference type="SAM" id="Coils"/>
    </source>
</evidence>
<proteinExistence type="predicted"/>
<dbReference type="InterPro" id="IPR025969">
    <property type="entry name" value="ABA_GPCR_dom"/>
</dbReference>
<dbReference type="GO" id="GO:0016020">
    <property type="term" value="C:membrane"/>
    <property type="evidence" value="ECO:0007669"/>
    <property type="project" value="UniProtKB-SubCell"/>
</dbReference>
<dbReference type="EMBL" id="CP014503">
    <property type="protein sequence ID" value="ANB15812.1"/>
    <property type="molecule type" value="Genomic_DNA"/>
</dbReference>
<dbReference type="KEGG" id="slb:AWJ20_3456"/>
<dbReference type="InterPro" id="IPR015672">
    <property type="entry name" value="GPHR/GTG"/>
</dbReference>
<keyword evidence="10" id="KW-1185">Reference proteome</keyword>
<keyword evidence="5" id="KW-0175">Coiled coil</keyword>
<keyword evidence="2 6" id="KW-0812">Transmembrane</keyword>
<dbReference type="Pfam" id="PF12430">
    <property type="entry name" value="ABA_GPCR"/>
    <property type="match status" value="1"/>
</dbReference>
<feature type="coiled-coil region" evidence="5">
    <location>
        <begin position="289"/>
        <end position="323"/>
    </location>
</feature>
<evidence type="ECO:0000256" key="3">
    <source>
        <dbReference type="ARBA" id="ARBA00022989"/>
    </source>
</evidence>
<keyword evidence="4 6" id="KW-0472">Membrane</keyword>
<accession>A0A167FX34</accession>
<feature type="transmembrane region" description="Helical" evidence="6">
    <location>
        <begin position="508"/>
        <end position="527"/>
    </location>
</feature>
<feature type="transmembrane region" description="Helical" evidence="6">
    <location>
        <begin position="6"/>
        <end position="25"/>
    </location>
</feature>
<dbReference type="RefSeq" id="XP_018738289.1">
    <property type="nucleotide sequence ID" value="XM_018880473.1"/>
</dbReference>
<dbReference type="GeneID" id="30035480"/>
<organism evidence="9 10">
    <name type="scientific">Sugiyamaella lignohabitans</name>
    <dbReference type="NCBI Taxonomy" id="796027"/>
    <lineage>
        <taxon>Eukaryota</taxon>
        <taxon>Fungi</taxon>
        <taxon>Dikarya</taxon>
        <taxon>Ascomycota</taxon>
        <taxon>Saccharomycotina</taxon>
        <taxon>Dipodascomycetes</taxon>
        <taxon>Dipodascales</taxon>
        <taxon>Trichomonascaceae</taxon>
        <taxon>Sugiyamaella</taxon>
    </lineage>
</organism>
<feature type="transmembrane region" description="Helical" evidence="6">
    <location>
        <begin position="60"/>
        <end position="79"/>
    </location>
</feature>
<dbReference type="InterPro" id="IPR022535">
    <property type="entry name" value="Golgi_pH-regulator_cons_dom"/>
</dbReference>
<evidence type="ECO:0000256" key="2">
    <source>
        <dbReference type="ARBA" id="ARBA00022692"/>
    </source>
</evidence>
<reference evidence="9 10" key="1">
    <citation type="submission" date="2016-02" db="EMBL/GenBank/DDBJ databases">
        <title>Complete genome sequence and transcriptome regulation of the pentose utilising yeast Sugiyamaella lignohabitans.</title>
        <authorList>
            <person name="Bellasio M."/>
            <person name="Peymann A."/>
            <person name="Valli M."/>
            <person name="Sipitzky M."/>
            <person name="Graf A."/>
            <person name="Sauer M."/>
            <person name="Marx H."/>
            <person name="Mattanovich D."/>
        </authorList>
    </citation>
    <scope>NUCLEOTIDE SEQUENCE [LARGE SCALE GENOMIC DNA]</scope>
    <source>
        <strain evidence="9 10">CBS 10342</strain>
    </source>
</reference>
<evidence type="ECO:0000313" key="10">
    <source>
        <dbReference type="Proteomes" id="UP000189580"/>
    </source>
</evidence>
<feature type="domain" description="Abscisic acid G-protein coupled receptor-like" evidence="7">
    <location>
        <begin position="329"/>
        <end position="528"/>
    </location>
</feature>
<protein>
    <submittedName>
        <fullName evidence="9">Uncharacterized protein</fullName>
    </submittedName>
</protein>
<feature type="transmembrane region" description="Helical" evidence="6">
    <location>
        <begin position="200"/>
        <end position="224"/>
    </location>
</feature>
<dbReference type="AlphaFoldDB" id="A0A167FX34"/>
<feature type="domain" description="Golgi pH regulator conserved" evidence="8">
    <location>
        <begin position="191"/>
        <end position="256"/>
    </location>
</feature>
<evidence type="ECO:0000256" key="6">
    <source>
        <dbReference type="SAM" id="Phobius"/>
    </source>
</evidence>
<feature type="transmembrane region" description="Helical" evidence="6">
    <location>
        <begin position="85"/>
        <end position="110"/>
    </location>
</feature>